<dbReference type="Gramene" id="C.cajan_43357.t">
    <property type="protein sequence ID" value="C.cajan_43357.t.cds1"/>
    <property type="gene ID" value="C.cajan_43357"/>
</dbReference>
<dbReference type="GO" id="GO:0003676">
    <property type="term" value="F:nucleic acid binding"/>
    <property type="evidence" value="ECO:0007669"/>
    <property type="project" value="InterPro"/>
</dbReference>
<dbReference type="PANTHER" id="PTHR42648:SF26">
    <property type="entry name" value="INTEGRASE CATALYTIC DOMAIN-CONTAINING PROTEIN"/>
    <property type="match status" value="1"/>
</dbReference>
<evidence type="ECO:0000313" key="2">
    <source>
        <dbReference type="Proteomes" id="UP000075243"/>
    </source>
</evidence>
<evidence type="ECO:0000313" key="1">
    <source>
        <dbReference type="EMBL" id="KYP32713.1"/>
    </source>
</evidence>
<keyword evidence="2" id="KW-1185">Reference proteome</keyword>
<dbReference type="EMBL" id="KQ485149">
    <property type="protein sequence ID" value="KYP32713.1"/>
    <property type="molecule type" value="Genomic_DNA"/>
</dbReference>
<dbReference type="Gene3D" id="3.30.420.10">
    <property type="entry name" value="Ribonuclease H-like superfamily/Ribonuclease H"/>
    <property type="match status" value="1"/>
</dbReference>
<dbReference type="InterPro" id="IPR039537">
    <property type="entry name" value="Retrotran_Ty1/copia-like"/>
</dbReference>
<organism evidence="1 2">
    <name type="scientific">Cajanus cajan</name>
    <name type="common">Pigeon pea</name>
    <name type="synonym">Cajanus indicus</name>
    <dbReference type="NCBI Taxonomy" id="3821"/>
    <lineage>
        <taxon>Eukaryota</taxon>
        <taxon>Viridiplantae</taxon>
        <taxon>Streptophyta</taxon>
        <taxon>Embryophyta</taxon>
        <taxon>Tracheophyta</taxon>
        <taxon>Spermatophyta</taxon>
        <taxon>Magnoliopsida</taxon>
        <taxon>eudicotyledons</taxon>
        <taxon>Gunneridae</taxon>
        <taxon>Pentapetalae</taxon>
        <taxon>rosids</taxon>
        <taxon>fabids</taxon>
        <taxon>Fabales</taxon>
        <taxon>Fabaceae</taxon>
        <taxon>Papilionoideae</taxon>
        <taxon>50 kb inversion clade</taxon>
        <taxon>NPAAA clade</taxon>
        <taxon>indigoferoid/millettioid clade</taxon>
        <taxon>Phaseoleae</taxon>
        <taxon>Cajanus</taxon>
    </lineage>
</organism>
<proteinExistence type="predicted"/>
<dbReference type="InterPro" id="IPR036397">
    <property type="entry name" value="RNaseH_sf"/>
</dbReference>
<dbReference type="Proteomes" id="UP000075243">
    <property type="component" value="Unassembled WGS sequence"/>
</dbReference>
<dbReference type="PANTHER" id="PTHR42648">
    <property type="entry name" value="TRANSPOSASE, PUTATIVE-RELATED"/>
    <property type="match status" value="1"/>
</dbReference>
<sequence length="187" mass="21007">MCLVKSQGTNRVLLQGVVRADGLYSFNNLQLQYHSSTSLSSSSGLATIISLFSVVRVDVNANSDVNSGHPNSHVMKLVMNHCKISPSNKIDSHFCSSCCMGKSHKLPSYTSNSVYSPLELIFTNIWGPSHITSYARYKYYVSFIDAYSRFTWIFPIKSKVETLSNFQTFKSMVELQLNTKIKQVQPD</sequence>
<name>A0A151QQY5_CAJCA</name>
<gene>
    <name evidence="1" type="ORF">KK1_046527</name>
</gene>
<dbReference type="InterPro" id="IPR012337">
    <property type="entry name" value="RNaseH-like_sf"/>
</dbReference>
<dbReference type="AlphaFoldDB" id="A0A151QQY5"/>
<protein>
    <submittedName>
        <fullName evidence="1">Retrovirus-related Pol polyprotein from transposon TNT 1-94</fullName>
    </submittedName>
</protein>
<dbReference type="SUPFAM" id="SSF53098">
    <property type="entry name" value="Ribonuclease H-like"/>
    <property type="match status" value="1"/>
</dbReference>
<accession>A0A151QQY5</accession>
<reference evidence="1" key="1">
    <citation type="journal article" date="2012" name="Nat. Biotechnol.">
        <title>Draft genome sequence of pigeonpea (Cajanus cajan), an orphan legume crop of resource-poor farmers.</title>
        <authorList>
            <person name="Varshney R.K."/>
            <person name="Chen W."/>
            <person name="Li Y."/>
            <person name="Bharti A.K."/>
            <person name="Saxena R.K."/>
            <person name="Schlueter J.A."/>
            <person name="Donoghue M.T."/>
            <person name="Azam S."/>
            <person name="Fan G."/>
            <person name="Whaley A.M."/>
            <person name="Farmer A.D."/>
            <person name="Sheridan J."/>
            <person name="Iwata A."/>
            <person name="Tuteja R."/>
            <person name="Penmetsa R.V."/>
            <person name="Wu W."/>
            <person name="Upadhyaya H.D."/>
            <person name="Yang S.P."/>
            <person name="Shah T."/>
            <person name="Saxena K.B."/>
            <person name="Michael T."/>
            <person name="McCombie W.R."/>
            <person name="Yang B."/>
            <person name="Zhang G."/>
            <person name="Yang H."/>
            <person name="Wang J."/>
            <person name="Spillane C."/>
            <person name="Cook D.R."/>
            <person name="May G.D."/>
            <person name="Xu X."/>
            <person name="Jackson S.A."/>
        </authorList>
    </citation>
    <scope>NUCLEOTIDE SEQUENCE [LARGE SCALE GENOMIC DNA]</scope>
</reference>